<dbReference type="EMBL" id="ARYN01000009">
    <property type="protein sequence ID" value="ORL45446.1"/>
    <property type="molecule type" value="Genomic_DNA"/>
</dbReference>
<feature type="chain" id="PRO_5012869694" evidence="6">
    <location>
        <begin position="21"/>
        <end position="459"/>
    </location>
</feature>
<feature type="domain" description="Rhamnogalacturonase A/B/Epimerase-like pectate lyase" evidence="7">
    <location>
        <begin position="48"/>
        <end position="103"/>
    </location>
</feature>
<keyword evidence="6" id="KW-0732">Signal</keyword>
<evidence type="ECO:0000313" key="9">
    <source>
        <dbReference type="Proteomes" id="UP000192746"/>
    </source>
</evidence>
<dbReference type="Pfam" id="PF00295">
    <property type="entry name" value="Glyco_hydro_28"/>
    <property type="match status" value="1"/>
</dbReference>
<evidence type="ECO:0000256" key="5">
    <source>
        <dbReference type="SAM" id="MobiDB-lite"/>
    </source>
</evidence>
<protein>
    <submittedName>
        <fullName evidence="8">Glycoside hydrolase</fullName>
    </submittedName>
</protein>
<dbReference type="InterPro" id="IPR024535">
    <property type="entry name" value="RHGA/B-epi-like_pectate_lyase"/>
</dbReference>
<dbReference type="SUPFAM" id="SSF51126">
    <property type="entry name" value="Pectin lyase-like"/>
    <property type="match status" value="1"/>
</dbReference>
<sequence length="459" mass="51124">MNKLKFLVSLLVFFPMLNFAQLSSEEKQTRIDEIVNRIQLPEIPEVEVSVLDYGAKPNSAKDSKKAFDKAIKSLQKKGGGKLIVPKGEYQLEGPIHLISNMELHLAEGVLLNFGTNPKDYPMVLTSWEGTMLYNYSPLIYGNNLKNVAITGSGTINGNGKEFWQSWKSKEDPAKQKSREMNHNSTPLQDRQFGEGSYLRPQLLQLVNSESILIEDIRIENAPFWCIHLLKCKSATLRGLSYDSHNSNNDGIDLEYTSDVLIEDVTFDNGDDNVAIKAGRDDEGRANAATPSENIVMRNCLLKGLHAFVIGSEMSAGVRNVFVQNCKAHGYLKRGIYFKTNPDRGGYIKDIYIDNLKFDKTEDLFYITSFYHGEGEGHNSKISDIYINNITCEEATGTAVVIQGFEESKVENLHLQNIKVSKANNGTSITNTKNVVVDNLIIGEEAGVPTAVGKDVEKNN</sequence>
<dbReference type="STRING" id="1185767.IIF7_11508"/>
<dbReference type="InterPro" id="IPR000743">
    <property type="entry name" value="Glyco_hydro_28"/>
</dbReference>
<dbReference type="Gene3D" id="2.160.20.10">
    <property type="entry name" value="Single-stranded right-handed beta-helix, Pectin lyase-like"/>
    <property type="match status" value="1"/>
</dbReference>
<evidence type="ECO:0000259" key="7">
    <source>
        <dbReference type="Pfam" id="PF12708"/>
    </source>
</evidence>
<dbReference type="GO" id="GO:0004650">
    <property type="term" value="F:polygalacturonase activity"/>
    <property type="evidence" value="ECO:0007669"/>
    <property type="project" value="InterPro"/>
</dbReference>
<dbReference type="SMART" id="SM00710">
    <property type="entry name" value="PbH1"/>
    <property type="match status" value="6"/>
</dbReference>
<evidence type="ECO:0000256" key="1">
    <source>
        <dbReference type="ARBA" id="ARBA00008834"/>
    </source>
</evidence>
<dbReference type="InterPro" id="IPR051801">
    <property type="entry name" value="GH28_Enzymes"/>
</dbReference>
<feature type="signal peptide" evidence="6">
    <location>
        <begin position="1"/>
        <end position="20"/>
    </location>
</feature>
<evidence type="ECO:0000256" key="3">
    <source>
        <dbReference type="ARBA" id="ARBA00023295"/>
    </source>
</evidence>
<evidence type="ECO:0000256" key="6">
    <source>
        <dbReference type="SAM" id="SignalP"/>
    </source>
</evidence>
<name>A0A1Y1T346_9FLAO</name>
<evidence type="ECO:0000256" key="2">
    <source>
        <dbReference type="ARBA" id="ARBA00022801"/>
    </source>
</evidence>
<dbReference type="InterPro" id="IPR012334">
    <property type="entry name" value="Pectin_lyas_fold"/>
</dbReference>
<dbReference type="PANTHER" id="PTHR31339">
    <property type="entry name" value="PECTIN LYASE-RELATED"/>
    <property type="match status" value="1"/>
</dbReference>
<comment type="similarity">
    <text evidence="1 4">Belongs to the glycosyl hydrolase 28 family.</text>
</comment>
<accession>A0A1Y1T346</accession>
<dbReference type="AlphaFoldDB" id="A0A1Y1T346"/>
<feature type="region of interest" description="Disordered" evidence="5">
    <location>
        <begin position="170"/>
        <end position="191"/>
    </location>
</feature>
<dbReference type="RefSeq" id="WP_084841839.1">
    <property type="nucleotide sequence ID" value="NZ_ARYN01000009.1"/>
</dbReference>
<comment type="caution">
    <text evidence="8">The sequence shown here is derived from an EMBL/GenBank/DDBJ whole genome shotgun (WGS) entry which is preliminary data.</text>
</comment>
<organism evidence="8 9">
    <name type="scientific">Zunongwangia atlantica 22II14-10F7</name>
    <dbReference type="NCBI Taxonomy" id="1185767"/>
    <lineage>
        <taxon>Bacteria</taxon>
        <taxon>Pseudomonadati</taxon>
        <taxon>Bacteroidota</taxon>
        <taxon>Flavobacteriia</taxon>
        <taxon>Flavobacteriales</taxon>
        <taxon>Flavobacteriaceae</taxon>
        <taxon>Zunongwangia</taxon>
    </lineage>
</organism>
<evidence type="ECO:0000256" key="4">
    <source>
        <dbReference type="RuleBase" id="RU361169"/>
    </source>
</evidence>
<keyword evidence="3 4" id="KW-0326">Glycosidase</keyword>
<dbReference type="Proteomes" id="UP000192746">
    <property type="component" value="Unassembled WGS sequence"/>
</dbReference>
<dbReference type="OrthoDB" id="9795222at2"/>
<dbReference type="Pfam" id="PF12708">
    <property type="entry name" value="Pect-lyase_RHGA_epim"/>
    <property type="match status" value="1"/>
</dbReference>
<keyword evidence="2 4" id="KW-0378">Hydrolase</keyword>
<dbReference type="GO" id="GO:0005975">
    <property type="term" value="P:carbohydrate metabolic process"/>
    <property type="evidence" value="ECO:0007669"/>
    <property type="project" value="InterPro"/>
</dbReference>
<evidence type="ECO:0000313" key="8">
    <source>
        <dbReference type="EMBL" id="ORL45446.1"/>
    </source>
</evidence>
<dbReference type="InterPro" id="IPR006626">
    <property type="entry name" value="PbH1"/>
</dbReference>
<keyword evidence="9" id="KW-1185">Reference proteome</keyword>
<dbReference type="InterPro" id="IPR011050">
    <property type="entry name" value="Pectin_lyase_fold/virulence"/>
</dbReference>
<gene>
    <name evidence="8" type="ORF">IIF7_11508</name>
</gene>
<reference evidence="8 9" key="1">
    <citation type="submission" date="2013-04" db="EMBL/GenBank/DDBJ databases">
        <title>Zunongwangia sp. 22II14-10F7 Genome Sequencing.</title>
        <authorList>
            <person name="Lai Q."/>
            <person name="Shao Z."/>
        </authorList>
    </citation>
    <scope>NUCLEOTIDE SEQUENCE [LARGE SCALE GENOMIC DNA]</scope>
    <source>
        <strain evidence="8 9">22II14-10F7</strain>
    </source>
</reference>
<proteinExistence type="inferred from homology"/>
<dbReference type="PANTHER" id="PTHR31339:SF9">
    <property type="entry name" value="PLASMIN AND FIBRONECTIN-BINDING PROTEIN A"/>
    <property type="match status" value="1"/>
</dbReference>
<feature type="compositionally biased region" description="Basic and acidic residues" evidence="5">
    <location>
        <begin position="170"/>
        <end position="181"/>
    </location>
</feature>